<comment type="subcellular location">
    <subcellularLocation>
        <location evidence="1">Cell envelope</location>
    </subcellularLocation>
</comment>
<dbReference type="Proteomes" id="UP000564573">
    <property type="component" value="Unassembled WGS sequence"/>
</dbReference>
<accession>A0A839XER7</accession>
<evidence type="ECO:0000313" key="7">
    <source>
        <dbReference type="Proteomes" id="UP000564573"/>
    </source>
</evidence>
<evidence type="ECO:0000313" key="6">
    <source>
        <dbReference type="EMBL" id="MBB3661770.1"/>
    </source>
</evidence>
<evidence type="ECO:0000256" key="4">
    <source>
        <dbReference type="SAM" id="MobiDB-lite"/>
    </source>
</evidence>
<evidence type="ECO:0000256" key="1">
    <source>
        <dbReference type="ARBA" id="ARBA00004196"/>
    </source>
</evidence>
<comment type="similarity">
    <text evidence="2">Belongs to the LppX/LprAFG lipoprotein family.</text>
</comment>
<feature type="region of interest" description="Disordered" evidence="4">
    <location>
        <begin position="99"/>
        <end position="128"/>
    </location>
</feature>
<dbReference type="GO" id="GO:0030313">
    <property type="term" value="C:cell envelope"/>
    <property type="evidence" value="ECO:0007669"/>
    <property type="project" value="UniProtKB-SubCell"/>
</dbReference>
<keyword evidence="5" id="KW-0732">Signal</keyword>
<dbReference type="Pfam" id="PF07161">
    <property type="entry name" value="LppX_LprAFG"/>
    <property type="match status" value="1"/>
</dbReference>
<organism evidence="6 7">
    <name type="scientific">Prauserella sediminis</name>
    <dbReference type="NCBI Taxonomy" id="577680"/>
    <lineage>
        <taxon>Bacteria</taxon>
        <taxon>Bacillati</taxon>
        <taxon>Actinomycetota</taxon>
        <taxon>Actinomycetes</taxon>
        <taxon>Pseudonocardiales</taxon>
        <taxon>Pseudonocardiaceae</taxon>
        <taxon>Prauserella</taxon>
        <taxon>Prauserella salsuginis group</taxon>
    </lineage>
</organism>
<comment type="caution">
    <text evidence="6">The sequence shown here is derived from an EMBL/GenBank/DDBJ whole genome shotgun (WGS) entry which is preliminary data.</text>
</comment>
<keyword evidence="3" id="KW-0472">Membrane</keyword>
<dbReference type="SUPFAM" id="SSF89392">
    <property type="entry name" value="Prokaryotic lipoproteins and lipoprotein localization factors"/>
    <property type="match status" value="1"/>
</dbReference>
<dbReference type="PROSITE" id="PS51257">
    <property type="entry name" value="PROKAR_LIPOPROTEIN"/>
    <property type="match status" value="1"/>
</dbReference>
<dbReference type="Gene3D" id="2.50.20.20">
    <property type="match status" value="1"/>
</dbReference>
<dbReference type="InterPro" id="IPR009830">
    <property type="entry name" value="LppX/LprAFG"/>
</dbReference>
<feature type="chain" id="PRO_5038481713" evidence="5">
    <location>
        <begin position="26"/>
        <end position="258"/>
    </location>
</feature>
<keyword evidence="3" id="KW-1003">Cell membrane</keyword>
<feature type="compositionally biased region" description="Low complexity" evidence="4">
    <location>
        <begin position="102"/>
        <end position="112"/>
    </location>
</feature>
<evidence type="ECO:0000256" key="2">
    <source>
        <dbReference type="ARBA" id="ARBA00009194"/>
    </source>
</evidence>
<gene>
    <name evidence="6" type="ORF">FB384_000674</name>
</gene>
<reference evidence="6 7" key="1">
    <citation type="submission" date="2020-08" db="EMBL/GenBank/DDBJ databases">
        <title>Sequencing the genomes of 1000 actinobacteria strains.</title>
        <authorList>
            <person name="Klenk H.-P."/>
        </authorList>
    </citation>
    <scope>NUCLEOTIDE SEQUENCE [LARGE SCALE GENOMIC DNA]</scope>
    <source>
        <strain evidence="6 7">DSM 45267</strain>
    </source>
</reference>
<sequence length="258" mass="27211">MSRRILVVTAAVLTLVAGCTSSPEAPESEPPGASLVRDASAALRDVTSVRFDLRTQGALPGFPIRSIEGVATRSGWSTGEVDMQLPTERVQYEYELGHREGASSSGGSATSAVPEGSSAEAARDTTVTLTDSDDVMTTSVVPERFTPANLLAGDGGLHDLLGDATELSTESREDIGDVPTYRVSGTLPQADISELLPGVPDDVAVKFWVTDNPERTLLRVWLQVPPRKQNEGATMIELGLSEHNQPIEVSSSAPAPSS</sequence>
<dbReference type="CDD" id="cd16334">
    <property type="entry name" value="LppX-like"/>
    <property type="match status" value="1"/>
</dbReference>
<proteinExistence type="inferred from homology"/>
<feature type="signal peptide" evidence="5">
    <location>
        <begin position="1"/>
        <end position="25"/>
    </location>
</feature>
<dbReference type="RefSeq" id="WP_183779062.1">
    <property type="nucleotide sequence ID" value="NZ_JACIBS010000001.1"/>
</dbReference>
<keyword evidence="7" id="KW-1185">Reference proteome</keyword>
<dbReference type="EMBL" id="JACIBS010000001">
    <property type="protein sequence ID" value="MBB3661770.1"/>
    <property type="molecule type" value="Genomic_DNA"/>
</dbReference>
<evidence type="ECO:0000256" key="5">
    <source>
        <dbReference type="SAM" id="SignalP"/>
    </source>
</evidence>
<evidence type="ECO:0000256" key="3">
    <source>
        <dbReference type="ARBA" id="ARBA00022475"/>
    </source>
</evidence>
<protein>
    <submittedName>
        <fullName evidence="6">Lipoprotein LprG</fullName>
    </submittedName>
</protein>
<dbReference type="AlphaFoldDB" id="A0A839XER7"/>
<keyword evidence="6" id="KW-0449">Lipoprotein</keyword>
<dbReference type="InterPro" id="IPR029046">
    <property type="entry name" value="LolA/LolB/LppX"/>
</dbReference>
<name>A0A839XER7_9PSEU</name>